<evidence type="ECO:0000256" key="8">
    <source>
        <dbReference type="ARBA" id="ARBA00023200"/>
    </source>
</evidence>
<dbReference type="Pfam" id="PF03716">
    <property type="entry name" value="WCCH"/>
    <property type="match status" value="1"/>
</dbReference>
<evidence type="ECO:0000313" key="12">
    <source>
        <dbReference type="EMBL" id="AHG95948.1"/>
    </source>
</evidence>
<dbReference type="Pfam" id="PF01524">
    <property type="entry name" value="Gemini_V2"/>
    <property type="match status" value="1"/>
</dbReference>
<comment type="similarity">
    <text evidence="3">Belongs to the geminiviridae protein AV2/V2 family.</text>
</comment>
<comment type="function">
    <text evidence="1">Through its interaction with host SGS3, acts as a suppressor of RNA-mediated gene silencing, also known as post-transcriptional gene silencing (PTGS), a mechanism of plant viral defense that limits the accumulation of viral RNAs.</text>
</comment>
<dbReference type="GO" id="GO:0044220">
    <property type="term" value="C:host cell perinuclear region of cytoplasm"/>
    <property type="evidence" value="ECO:0007669"/>
    <property type="project" value="UniProtKB-SubCell"/>
</dbReference>
<feature type="region of interest" description="Disordered" evidence="10">
    <location>
        <begin position="100"/>
        <end position="122"/>
    </location>
</feature>
<name>A0A023J731_9GEMI</name>
<dbReference type="GO" id="GO:0052170">
    <property type="term" value="P:symbiont-mediated suppression of host innate immune response"/>
    <property type="evidence" value="ECO:0007669"/>
    <property type="project" value="UniProtKB-KW"/>
</dbReference>
<gene>
    <name evidence="12" type="primary">AV2</name>
</gene>
<organism evidence="12">
    <name type="scientific">French bean severe leaf curl virus</name>
    <dbReference type="NCBI Taxonomy" id="1218727"/>
    <lineage>
        <taxon>Viruses</taxon>
        <taxon>Monodnaviria</taxon>
        <taxon>Shotokuvirae</taxon>
        <taxon>Cressdnaviricota</taxon>
        <taxon>Repensiviricetes</taxon>
        <taxon>Geplafuvirales</taxon>
        <taxon>Geminiviridae</taxon>
        <taxon>Capulavirus</taxon>
        <taxon>Capulavirus phaseoli</taxon>
    </lineage>
</organism>
<keyword evidence="7" id="KW-1090">Inhibition of host innate immune response by virus</keyword>
<evidence type="ECO:0000256" key="4">
    <source>
        <dbReference type="ARBA" id="ARBA00011105"/>
    </source>
</evidence>
<dbReference type="InterPro" id="IPR002511">
    <property type="entry name" value="Gemini_V2"/>
</dbReference>
<dbReference type="InterPro" id="IPR005159">
    <property type="entry name" value="WCCH"/>
</dbReference>
<comment type="subunit">
    <text evidence="4">Interacts with host SGS3.</text>
</comment>
<evidence type="ECO:0000256" key="1">
    <source>
        <dbReference type="ARBA" id="ARBA00003603"/>
    </source>
</evidence>
<evidence type="ECO:0000256" key="5">
    <source>
        <dbReference type="ARBA" id="ARBA00022463"/>
    </source>
</evidence>
<keyword evidence="5" id="KW-0941">Suppressor of RNA silencing</keyword>
<evidence type="ECO:0000256" key="6">
    <source>
        <dbReference type="ARBA" id="ARBA00022581"/>
    </source>
</evidence>
<accession>A0A023J731</accession>
<dbReference type="EMBL" id="KC699544">
    <property type="protein sequence ID" value="AHG95948.1"/>
    <property type="molecule type" value="Genomic_DNA"/>
</dbReference>
<proteinExistence type="inferred from homology"/>
<comment type="subcellular location">
    <subcellularLocation>
        <location evidence="2">Host cytoplasm</location>
        <location evidence="2">Host perinuclear region</location>
    </subcellularLocation>
</comment>
<protein>
    <submittedName>
        <fullName evidence="12">Movement protein</fullName>
    </submittedName>
</protein>
<evidence type="ECO:0000259" key="11">
    <source>
        <dbReference type="Pfam" id="PF03716"/>
    </source>
</evidence>
<sequence length="122" mass="14010">MWDPLLNQFPETVFGLRCMLAVKYLQLVERTYSPDTVGYELIRDLISVVRSRKYAEATTRYDHFNARMESTPSVELRQPVQCPCRCPYCPRHLKISGVGQQAHEQEAEDIQNVPKSGCSEGM</sequence>
<reference evidence="12" key="1">
    <citation type="submission" date="2013-02" db="EMBL/GenBank/DDBJ databases">
        <title>Molecular characterization of French bean leaf curl virus in Cassia tora in India.</title>
        <authorList>
            <person name="Kurulekar M."/>
            <person name="Gore R."/>
            <person name="Kunkalikar S."/>
            <person name="Anandalakshmi R."/>
        </authorList>
    </citation>
    <scope>NUCLEOTIDE SEQUENCE</scope>
    <source>
        <strain evidence="12">FbLCV-Cas-Jal</strain>
    </source>
</reference>
<evidence type="ECO:0000256" key="3">
    <source>
        <dbReference type="ARBA" id="ARBA00009397"/>
    </source>
</evidence>
<keyword evidence="8" id="KW-1035">Host cytoplasm</keyword>
<feature type="domain" description="WCCH motif" evidence="11">
    <location>
        <begin position="79"/>
        <end position="103"/>
    </location>
</feature>
<dbReference type="GO" id="GO:0060967">
    <property type="term" value="P:negative regulation of gene silencing by regulatory ncRNA"/>
    <property type="evidence" value="ECO:0007669"/>
    <property type="project" value="InterPro"/>
</dbReference>
<keyword evidence="6" id="KW-0945">Host-virus interaction</keyword>
<evidence type="ECO:0000256" key="10">
    <source>
        <dbReference type="SAM" id="MobiDB-lite"/>
    </source>
</evidence>
<evidence type="ECO:0000256" key="2">
    <source>
        <dbReference type="ARBA" id="ARBA00004407"/>
    </source>
</evidence>
<evidence type="ECO:0000256" key="7">
    <source>
        <dbReference type="ARBA" id="ARBA00022632"/>
    </source>
</evidence>
<evidence type="ECO:0000256" key="9">
    <source>
        <dbReference type="ARBA" id="ARBA00023280"/>
    </source>
</evidence>
<keyword evidence="9" id="KW-0899">Viral immunoevasion</keyword>